<reference evidence="3" key="2">
    <citation type="submission" date="2020-11" db="EMBL/GenBank/DDBJ databases">
        <authorList>
            <person name="McCartney M.A."/>
            <person name="Auch B."/>
            <person name="Kono T."/>
            <person name="Mallez S."/>
            <person name="Becker A."/>
            <person name="Gohl D.M."/>
            <person name="Silverstein K.A.T."/>
            <person name="Koren S."/>
            <person name="Bechman K.B."/>
            <person name="Herman A."/>
            <person name="Abrahante J.E."/>
            <person name="Garbe J."/>
        </authorList>
    </citation>
    <scope>NUCLEOTIDE SEQUENCE</scope>
    <source>
        <strain evidence="3">Duluth1</strain>
        <tissue evidence="3">Whole animal</tissue>
    </source>
</reference>
<evidence type="ECO:0000313" key="3">
    <source>
        <dbReference type="EMBL" id="KAH3785196.1"/>
    </source>
</evidence>
<dbReference type="SUPFAM" id="SSF57845">
    <property type="entry name" value="B-box zinc-binding domain"/>
    <property type="match status" value="1"/>
</dbReference>
<proteinExistence type="predicted"/>
<accession>A0A9D4IR74</accession>
<dbReference type="EMBL" id="JAIWYP010000008">
    <property type="protein sequence ID" value="KAH3785196.1"/>
    <property type="molecule type" value="Genomic_DNA"/>
</dbReference>
<dbReference type="InterPro" id="IPR011042">
    <property type="entry name" value="6-blade_b-propeller_TolB-like"/>
</dbReference>
<dbReference type="PANTHER" id="PTHR25462">
    <property type="entry name" value="BONUS, ISOFORM C-RELATED"/>
    <property type="match status" value="1"/>
</dbReference>
<evidence type="ECO:0000256" key="1">
    <source>
        <dbReference type="PROSITE-ProRule" id="PRU00024"/>
    </source>
</evidence>
<organism evidence="3 4">
    <name type="scientific">Dreissena polymorpha</name>
    <name type="common">Zebra mussel</name>
    <name type="synonym">Mytilus polymorpha</name>
    <dbReference type="NCBI Taxonomy" id="45954"/>
    <lineage>
        <taxon>Eukaryota</taxon>
        <taxon>Metazoa</taxon>
        <taxon>Spiralia</taxon>
        <taxon>Lophotrochozoa</taxon>
        <taxon>Mollusca</taxon>
        <taxon>Bivalvia</taxon>
        <taxon>Autobranchia</taxon>
        <taxon>Heteroconchia</taxon>
        <taxon>Euheterodonta</taxon>
        <taxon>Imparidentia</taxon>
        <taxon>Neoheterodontei</taxon>
        <taxon>Myida</taxon>
        <taxon>Dreissenoidea</taxon>
        <taxon>Dreissenidae</taxon>
        <taxon>Dreissena</taxon>
    </lineage>
</organism>
<dbReference type="SUPFAM" id="SSF101898">
    <property type="entry name" value="NHL repeat"/>
    <property type="match status" value="1"/>
</dbReference>
<dbReference type="OrthoDB" id="6108862at2759"/>
<evidence type="ECO:0000313" key="4">
    <source>
        <dbReference type="Proteomes" id="UP000828390"/>
    </source>
</evidence>
<dbReference type="Gene3D" id="2.120.10.30">
    <property type="entry name" value="TolB, C-terminal domain"/>
    <property type="match status" value="1"/>
</dbReference>
<dbReference type="AlphaFoldDB" id="A0A9D4IR74"/>
<name>A0A9D4IR74_DREPO</name>
<dbReference type="GO" id="GO:0008270">
    <property type="term" value="F:zinc ion binding"/>
    <property type="evidence" value="ECO:0007669"/>
    <property type="project" value="UniProtKB-KW"/>
</dbReference>
<dbReference type="Gene3D" id="3.30.160.60">
    <property type="entry name" value="Classic Zinc Finger"/>
    <property type="match status" value="1"/>
</dbReference>
<keyword evidence="1" id="KW-0863">Zinc-finger</keyword>
<keyword evidence="1" id="KW-0862">Zinc</keyword>
<reference evidence="3" key="1">
    <citation type="journal article" date="2019" name="bioRxiv">
        <title>The Genome of the Zebra Mussel, Dreissena polymorpha: A Resource for Invasive Species Research.</title>
        <authorList>
            <person name="McCartney M.A."/>
            <person name="Auch B."/>
            <person name="Kono T."/>
            <person name="Mallez S."/>
            <person name="Zhang Y."/>
            <person name="Obille A."/>
            <person name="Becker A."/>
            <person name="Abrahante J.E."/>
            <person name="Garbe J."/>
            <person name="Badalamenti J.P."/>
            <person name="Herman A."/>
            <person name="Mangelson H."/>
            <person name="Liachko I."/>
            <person name="Sullivan S."/>
            <person name="Sone E.D."/>
            <person name="Koren S."/>
            <person name="Silverstein K.A.T."/>
            <person name="Beckman K.B."/>
            <person name="Gohl D.M."/>
        </authorList>
    </citation>
    <scope>NUCLEOTIDE SEQUENCE</scope>
    <source>
        <strain evidence="3">Duluth1</strain>
        <tissue evidence="3">Whole animal</tissue>
    </source>
</reference>
<dbReference type="Proteomes" id="UP000828390">
    <property type="component" value="Unassembled WGS sequence"/>
</dbReference>
<comment type="caution">
    <text evidence="3">The sequence shown here is derived from an EMBL/GenBank/DDBJ whole genome shotgun (WGS) entry which is preliminary data.</text>
</comment>
<sequence length="564" mass="62857">MASNDFSCISKGSDAVINEYRCSPCEEAANNIEAEFYCKHCGKFYCGECVKPHQQLFKTHRVNGKEEIAVWPVPSVTLDLLEKCDVHPNKKIKLFCEDHTQVCCNTCVSLSHRQCPNVSLISDRVKLQSSDNTRDILSEISIIVKILMKRQERSNKSMQSIKASHQDRLKEIAELRHKVGAALDKLEQNAIEEMGNIITSLNKPITVDIDNCSKFIGELKKVRDIMQDVEDKNKELRFIARIKSQEKLKQSETFLQDTDQSLKAGKSISFKANTDIETYLKLSSLGKAILLQPEAQNPDQTISVSYSQGIKLILDGRQNLDIMGSCGLPNGEILISELYSGKVFLLDRDFNVMCICELTSKPNTICQISTCEVAVTMKWGVQFISVDIQRLVKGMKLSFVHQCVDIACHKYSLYVTSGTALYHYKLTGRLVKKLYEDYTGRMTVTDCAVNSSGDKIYVTNNSHHKLLTLAVDGTVLSTFEDPELQSPGGVHVTPIGQVLVCGHTSNNIIQVDSSGTKKLATLVTGRKGVSFLRPVSVFKDSLSNCLIVSQWNGFHIIKLGLVQG</sequence>
<dbReference type="InterPro" id="IPR000315">
    <property type="entry name" value="Znf_B-box"/>
</dbReference>
<feature type="domain" description="B box-type" evidence="2">
    <location>
        <begin position="17"/>
        <end position="62"/>
    </location>
</feature>
<evidence type="ECO:0000259" key="2">
    <source>
        <dbReference type="PROSITE" id="PS50119"/>
    </source>
</evidence>
<dbReference type="InterPro" id="IPR047153">
    <property type="entry name" value="TRIM45/56/19-like"/>
</dbReference>
<dbReference type="PANTHER" id="PTHR25462:SF296">
    <property type="entry name" value="MEIOTIC P26, ISOFORM F"/>
    <property type="match status" value="1"/>
</dbReference>
<dbReference type="PROSITE" id="PS50119">
    <property type="entry name" value="ZF_BBOX"/>
    <property type="match status" value="1"/>
</dbReference>
<gene>
    <name evidence="3" type="ORF">DPMN_163281</name>
</gene>
<protein>
    <recommendedName>
        <fullName evidence="2">B box-type domain-containing protein</fullName>
    </recommendedName>
</protein>
<keyword evidence="4" id="KW-1185">Reference proteome</keyword>
<keyword evidence="1" id="KW-0479">Metal-binding</keyword>